<keyword evidence="7" id="KW-1185">Reference proteome</keyword>
<dbReference type="PANTHER" id="PTHR13489:SF0">
    <property type="entry name" value="MINI-CHROMOSOME MAINTENANCE COMPLEX-BINDING PROTEIN"/>
    <property type="match status" value="1"/>
</dbReference>
<feature type="region of interest" description="Disordered" evidence="5">
    <location>
        <begin position="136"/>
        <end position="199"/>
    </location>
</feature>
<protein>
    <recommendedName>
        <fullName evidence="3">Mini-chromosome maintenance complex-binding protein</fullName>
    </recommendedName>
</protein>
<evidence type="ECO:0000256" key="1">
    <source>
        <dbReference type="ARBA" id="ARBA00004123"/>
    </source>
</evidence>
<dbReference type="EMBL" id="OU963863">
    <property type="protein sequence ID" value="CAH0385109.1"/>
    <property type="molecule type" value="Genomic_DNA"/>
</dbReference>
<comment type="similarity">
    <text evidence="2">Belongs to the MCMBP family.</text>
</comment>
<proteinExistence type="inferred from homology"/>
<dbReference type="PANTHER" id="PTHR13489">
    <property type="entry name" value="MINI-CHROMOSOME MAINTENANCE COMPLEX-BINDING PROTEIN"/>
    <property type="match status" value="1"/>
</dbReference>
<dbReference type="AlphaFoldDB" id="A0A9P0A3Q8"/>
<evidence type="ECO:0000313" key="7">
    <source>
        <dbReference type="Proteomes" id="UP001152759"/>
    </source>
</evidence>
<dbReference type="GO" id="GO:0003682">
    <property type="term" value="F:chromatin binding"/>
    <property type="evidence" value="ECO:0007669"/>
    <property type="project" value="TreeGrafter"/>
</dbReference>
<dbReference type="InterPro" id="IPR019140">
    <property type="entry name" value="MCM_complex-bd"/>
</dbReference>
<name>A0A9P0A3Q8_BEMTA</name>
<keyword evidence="4" id="KW-0539">Nucleus</keyword>
<dbReference type="Pfam" id="PF09739">
    <property type="entry name" value="MCM_bind"/>
    <property type="match status" value="1"/>
</dbReference>
<reference evidence="6" key="1">
    <citation type="submission" date="2021-12" db="EMBL/GenBank/DDBJ databases">
        <authorList>
            <person name="King R."/>
        </authorList>
    </citation>
    <scope>NUCLEOTIDE SEQUENCE</scope>
</reference>
<dbReference type="GO" id="GO:0006261">
    <property type="term" value="P:DNA-templated DNA replication"/>
    <property type="evidence" value="ECO:0007669"/>
    <property type="project" value="TreeGrafter"/>
</dbReference>
<accession>A0A9P0A3Q8</accession>
<comment type="subcellular location">
    <subcellularLocation>
        <location evidence="1">Nucleus</location>
    </subcellularLocation>
</comment>
<dbReference type="GO" id="GO:0005634">
    <property type="term" value="C:nucleus"/>
    <property type="evidence" value="ECO:0007669"/>
    <property type="project" value="UniProtKB-SubCell"/>
</dbReference>
<evidence type="ECO:0000256" key="3">
    <source>
        <dbReference type="ARBA" id="ARBA00015405"/>
    </source>
</evidence>
<feature type="compositionally biased region" description="Polar residues" evidence="5">
    <location>
        <begin position="159"/>
        <end position="168"/>
    </location>
</feature>
<organism evidence="6 7">
    <name type="scientific">Bemisia tabaci</name>
    <name type="common">Sweetpotato whitefly</name>
    <name type="synonym">Aleurodes tabaci</name>
    <dbReference type="NCBI Taxonomy" id="7038"/>
    <lineage>
        <taxon>Eukaryota</taxon>
        <taxon>Metazoa</taxon>
        <taxon>Ecdysozoa</taxon>
        <taxon>Arthropoda</taxon>
        <taxon>Hexapoda</taxon>
        <taxon>Insecta</taxon>
        <taxon>Pterygota</taxon>
        <taxon>Neoptera</taxon>
        <taxon>Paraneoptera</taxon>
        <taxon>Hemiptera</taxon>
        <taxon>Sternorrhyncha</taxon>
        <taxon>Aleyrodoidea</taxon>
        <taxon>Aleyrodidae</taxon>
        <taxon>Aleyrodinae</taxon>
        <taxon>Bemisia</taxon>
    </lineage>
</organism>
<evidence type="ECO:0000256" key="2">
    <source>
        <dbReference type="ARBA" id="ARBA00007925"/>
    </source>
</evidence>
<dbReference type="Proteomes" id="UP001152759">
    <property type="component" value="Chromosome 2"/>
</dbReference>
<sequence>MDPWNPTPEYWEANESECRSRLKDAWDEIPVVNYMPDNLLVNKKLVRFRGMIQDMFSPVYYMQQYEVVNVNSSESSVRSGKFQDSLLCTDDEEVVFDSVKRVNGERRPMYCVSIPCLNSWADEECKKIFSRLNKSNDKVENSTSGKRSAEDVEMDVDSSGPNDLNSTSETKRHCVGTSGTAPAPKSGESSTTTKLETDLNFPVSNPKGKACILNFYDSMDEDVKLNSIVEVVGFLANDPFQAPVEDGGDFEMDDGVSKLPPSLVPRIHVVGVKHLDGSYIVPAIPAKCEYLKNLKYLVADKTAADIKRLRNELKFVLTQLMLGDSLAAEYLIFSIISKVFLRQDLTVLGDFSLNITNLPLQSCPSYPNLVYEVLALLLLQSHYFQMSISSMNNTKMIPKKDYQTNRLVSGMLQLPAGTHLVLDETKFEAGMLRDQGVHNAKALSTIIKNQKMDYNFQYYNLGIDTDVPVIIFSEAKSMLTCKYQVKLEPDPSSVAVVEEMMLSLKNYLKQHINELRAFILSIKSKEYQLSAEMSKTIESDFVQMRQRPGAKVSPDDLHSLLVVGRLYAISHGLDSLDPQSWSEVLQLEEQRKARLNSSAR</sequence>
<evidence type="ECO:0000313" key="6">
    <source>
        <dbReference type="EMBL" id="CAH0385109.1"/>
    </source>
</evidence>
<evidence type="ECO:0000256" key="5">
    <source>
        <dbReference type="SAM" id="MobiDB-lite"/>
    </source>
</evidence>
<gene>
    <name evidence="6" type="ORF">BEMITA_LOCUS4366</name>
</gene>
<evidence type="ECO:0000256" key="4">
    <source>
        <dbReference type="ARBA" id="ARBA00023242"/>
    </source>
</evidence>